<dbReference type="Proteomes" id="UP001215598">
    <property type="component" value="Unassembled WGS sequence"/>
</dbReference>
<dbReference type="Gene3D" id="3.40.50.300">
    <property type="entry name" value="P-loop containing nucleotide triphosphate hydrolases"/>
    <property type="match status" value="1"/>
</dbReference>
<gene>
    <name evidence="1" type="ORF">B0H16DRAFT_1696168</name>
</gene>
<dbReference type="Pfam" id="PF13374">
    <property type="entry name" value="TPR_10"/>
    <property type="match status" value="4"/>
</dbReference>
<proteinExistence type="predicted"/>
<dbReference type="GO" id="GO:0043531">
    <property type="term" value="F:ADP binding"/>
    <property type="evidence" value="ECO:0007669"/>
    <property type="project" value="InterPro"/>
</dbReference>
<sequence>MSRESRFSFGKSRSRFHVGIILRDLDCGKNGTGIAVMADNADRYFCIRSPTWYLEARGVAGPISLESTFQPVENWYTPTVSQTVVPQSQQGIMFSLERDGGSRSLHIAGGQGGPGGPAHLQGGMGGTGQGPIVHITTSQLIAHNLQATVATDQALRLQNLRASQIASHCPPPSRIFCGRQQILNKMHHFFSDTGIQHTYVLHGLGGAGKTQIALKFIKESSSRFSDTFFIDTSTIAMIDTGLKNIAVLKDFGDSSQDGLLWLTSKVEEWLLLFDNADDPTINLNEFIPQCNHGNIIITSRNPGLRVYAGSNSSLVSDMEEEDAVALLLKSALQEATSHTEQIAAEIVKSLHYLPLAIVQAGAFISKSQDLDGYLPLYMKHQAQLLSEKPAQSYDQYTWTVYTTWQMSFDRLTPLAAMFLQHCSFLHYNGIPEKIFSYASEYQFSSDGPSEEELEEPLEFLSHFLGPDGEWDSLKFFNATNEVQSYSLISFDAEKKVFSIHPLVHSWSQGTVQNPKGYMSTMGSILGMAISERPQWDMQLASLLLCPHIELAVKMEAEVALVFRGQYAIAFWEGGRYKQAAKLEEEVLEKQKQVLSENHPVTLLSMGNLARSYSALGEHQKAKELEVIVLERRKQGLGKNHPDTLLSMSNLARSYSALGEHQKAKELEVIVLERRKEVLGENHPDTLLSMGNLASSYSDLGEHQKAKDLELIVLEKRKQVLGENHPDTLNTMGNLASSYSDLGEHQKAKDLELIVLEKRKQILGENHPDTLNTMGNLASSYSDLGEHQKAKELKVTVLERQKQVLGENHPGTLLSMGNLARSYSDLGEHQKAKELEVIVLEKRKQLLGENHPATLNTMGNLASSYSDLGEHQEAQELQAIVVEKRKEVLGENHPGTLLSMGNLASSYSALGEHQKAKELKVVVLDKRKQVLGENHPDTLLSMGNLARSYSDLGEHQKAKELEVIVLETQKQLLGENHPATLNTMGNLASSYSDLGEHQEAQELQAIVVEKQKEVLGENHPDTLLSMGNLASSYSDLGEHQKAKELELIVLEKRKQVLGENHPDTLLSMGNLASSYSDLGEHQKAQELQAIVVEKQKEVLGKNHPDTLLSMGNLASSYSNLGDHQKVPQSGQLIPPLMPLKPVILLILDQLLPTTLEPMPDDVD</sequence>
<evidence type="ECO:0000313" key="2">
    <source>
        <dbReference type="Proteomes" id="UP001215598"/>
    </source>
</evidence>
<dbReference type="InterPro" id="IPR027417">
    <property type="entry name" value="P-loop_NTPase"/>
</dbReference>
<dbReference type="SUPFAM" id="SSF52540">
    <property type="entry name" value="P-loop containing nucleoside triphosphate hydrolases"/>
    <property type="match status" value="1"/>
</dbReference>
<dbReference type="AlphaFoldDB" id="A0AAD7I230"/>
<name>A0AAD7I230_9AGAR</name>
<accession>A0AAD7I230</accession>
<evidence type="ECO:0000313" key="1">
    <source>
        <dbReference type="EMBL" id="KAJ7733291.1"/>
    </source>
</evidence>
<protein>
    <recommendedName>
        <fullName evidence="3">NB-ARC domain-containing protein</fullName>
    </recommendedName>
</protein>
<reference evidence="1" key="1">
    <citation type="submission" date="2023-03" db="EMBL/GenBank/DDBJ databases">
        <title>Massive genome expansion in bonnet fungi (Mycena s.s.) driven by repeated elements and novel gene families across ecological guilds.</title>
        <authorList>
            <consortium name="Lawrence Berkeley National Laboratory"/>
            <person name="Harder C.B."/>
            <person name="Miyauchi S."/>
            <person name="Viragh M."/>
            <person name="Kuo A."/>
            <person name="Thoen E."/>
            <person name="Andreopoulos B."/>
            <person name="Lu D."/>
            <person name="Skrede I."/>
            <person name="Drula E."/>
            <person name="Henrissat B."/>
            <person name="Morin E."/>
            <person name="Kohler A."/>
            <person name="Barry K."/>
            <person name="LaButti K."/>
            <person name="Morin E."/>
            <person name="Salamov A."/>
            <person name="Lipzen A."/>
            <person name="Mereny Z."/>
            <person name="Hegedus B."/>
            <person name="Baldrian P."/>
            <person name="Stursova M."/>
            <person name="Weitz H."/>
            <person name="Taylor A."/>
            <person name="Grigoriev I.V."/>
            <person name="Nagy L.G."/>
            <person name="Martin F."/>
            <person name="Kauserud H."/>
        </authorList>
    </citation>
    <scope>NUCLEOTIDE SEQUENCE</scope>
    <source>
        <strain evidence="1">CBHHK182m</strain>
    </source>
</reference>
<dbReference type="Pfam" id="PF13424">
    <property type="entry name" value="TPR_12"/>
    <property type="match status" value="5"/>
</dbReference>
<dbReference type="SUPFAM" id="SSF48452">
    <property type="entry name" value="TPR-like"/>
    <property type="match status" value="5"/>
</dbReference>
<dbReference type="PANTHER" id="PTHR46082">
    <property type="entry name" value="ATP/GTP-BINDING PROTEIN-RELATED"/>
    <property type="match status" value="1"/>
</dbReference>
<dbReference type="InterPro" id="IPR053137">
    <property type="entry name" value="NLR-like"/>
</dbReference>
<organism evidence="1 2">
    <name type="scientific">Mycena metata</name>
    <dbReference type="NCBI Taxonomy" id="1033252"/>
    <lineage>
        <taxon>Eukaryota</taxon>
        <taxon>Fungi</taxon>
        <taxon>Dikarya</taxon>
        <taxon>Basidiomycota</taxon>
        <taxon>Agaricomycotina</taxon>
        <taxon>Agaricomycetes</taxon>
        <taxon>Agaricomycetidae</taxon>
        <taxon>Agaricales</taxon>
        <taxon>Marasmiineae</taxon>
        <taxon>Mycenaceae</taxon>
        <taxon>Mycena</taxon>
    </lineage>
</organism>
<keyword evidence="2" id="KW-1185">Reference proteome</keyword>
<dbReference type="PANTHER" id="PTHR46082:SF11">
    <property type="entry name" value="AAA+ ATPASE DOMAIN-CONTAINING PROTEIN-RELATED"/>
    <property type="match status" value="1"/>
</dbReference>
<dbReference type="EMBL" id="JARKIB010000139">
    <property type="protein sequence ID" value="KAJ7733291.1"/>
    <property type="molecule type" value="Genomic_DNA"/>
</dbReference>
<dbReference type="InterPro" id="IPR011990">
    <property type="entry name" value="TPR-like_helical_dom_sf"/>
</dbReference>
<comment type="caution">
    <text evidence="1">The sequence shown here is derived from an EMBL/GenBank/DDBJ whole genome shotgun (WGS) entry which is preliminary data.</text>
</comment>
<dbReference type="Gene3D" id="1.25.40.10">
    <property type="entry name" value="Tetratricopeptide repeat domain"/>
    <property type="match status" value="4"/>
</dbReference>
<evidence type="ECO:0008006" key="3">
    <source>
        <dbReference type="Google" id="ProtNLM"/>
    </source>
</evidence>